<feature type="domain" description="Zn(2)-C6 fungal-type" evidence="3">
    <location>
        <begin position="18"/>
        <end position="49"/>
    </location>
</feature>
<dbReference type="AlphaFoldDB" id="A0A8K0TCZ4"/>
<dbReference type="CDD" id="cd00067">
    <property type="entry name" value="GAL4"/>
    <property type="match status" value="1"/>
</dbReference>
<feature type="compositionally biased region" description="Basic and acidic residues" evidence="2">
    <location>
        <begin position="52"/>
        <end position="62"/>
    </location>
</feature>
<feature type="compositionally biased region" description="Basic and acidic residues" evidence="2">
    <location>
        <begin position="76"/>
        <end position="89"/>
    </location>
</feature>
<dbReference type="GO" id="GO:0045944">
    <property type="term" value="P:positive regulation of transcription by RNA polymerase II"/>
    <property type="evidence" value="ECO:0007669"/>
    <property type="project" value="TreeGrafter"/>
</dbReference>
<dbReference type="InterPro" id="IPR001138">
    <property type="entry name" value="Zn2Cys6_DnaBD"/>
</dbReference>
<proteinExistence type="predicted"/>
<dbReference type="InterPro" id="IPR052780">
    <property type="entry name" value="AAA_Catabolism_Regulators"/>
</dbReference>
<evidence type="ECO:0000313" key="4">
    <source>
        <dbReference type="EMBL" id="KAH7361563.1"/>
    </source>
</evidence>
<dbReference type="PANTHER" id="PTHR31644">
    <property type="entry name" value="TRANSCRIPTIONAL ACTIVATOR ARO80-RELATED"/>
    <property type="match status" value="1"/>
</dbReference>
<dbReference type="GO" id="GO:0000981">
    <property type="term" value="F:DNA-binding transcription factor activity, RNA polymerase II-specific"/>
    <property type="evidence" value="ECO:0007669"/>
    <property type="project" value="InterPro"/>
</dbReference>
<name>A0A8K0TCZ4_9PEZI</name>
<dbReference type="GO" id="GO:0005634">
    <property type="term" value="C:nucleus"/>
    <property type="evidence" value="ECO:0007669"/>
    <property type="project" value="TreeGrafter"/>
</dbReference>
<feature type="region of interest" description="Disordered" evidence="2">
    <location>
        <begin position="52"/>
        <end position="138"/>
    </location>
</feature>
<dbReference type="SUPFAM" id="SSF57701">
    <property type="entry name" value="Zn2/Cys6 DNA-binding domain"/>
    <property type="match status" value="1"/>
</dbReference>
<evidence type="ECO:0000259" key="3">
    <source>
        <dbReference type="PROSITE" id="PS50048"/>
    </source>
</evidence>
<dbReference type="PROSITE" id="PS50048">
    <property type="entry name" value="ZN2_CY6_FUNGAL_2"/>
    <property type="match status" value="1"/>
</dbReference>
<dbReference type="Gene3D" id="4.10.240.10">
    <property type="entry name" value="Zn(2)-C6 fungal-type DNA-binding domain"/>
    <property type="match status" value="1"/>
</dbReference>
<accession>A0A8K0TCZ4</accession>
<dbReference type="PANTHER" id="PTHR31644:SF2">
    <property type="entry name" value="TRANSCRIPTIONAL ACTIVATOR ARO80-RELATED"/>
    <property type="match status" value="1"/>
</dbReference>
<dbReference type="GO" id="GO:0008270">
    <property type="term" value="F:zinc ion binding"/>
    <property type="evidence" value="ECO:0007669"/>
    <property type="project" value="InterPro"/>
</dbReference>
<evidence type="ECO:0000256" key="1">
    <source>
        <dbReference type="ARBA" id="ARBA00023242"/>
    </source>
</evidence>
<comment type="caution">
    <text evidence="4">The sequence shown here is derived from an EMBL/GenBank/DDBJ whole genome shotgun (WGS) entry which is preliminary data.</text>
</comment>
<dbReference type="PROSITE" id="PS00463">
    <property type="entry name" value="ZN2_CY6_FUNGAL_1"/>
    <property type="match status" value="1"/>
</dbReference>
<feature type="compositionally biased region" description="Low complexity" evidence="2">
    <location>
        <begin position="124"/>
        <end position="133"/>
    </location>
</feature>
<keyword evidence="5" id="KW-1185">Reference proteome</keyword>
<evidence type="ECO:0000313" key="5">
    <source>
        <dbReference type="Proteomes" id="UP000813385"/>
    </source>
</evidence>
<organism evidence="4 5">
    <name type="scientific">Plectosphaerella cucumerina</name>
    <dbReference type="NCBI Taxonomy" id="40658"/>
    <lineage>
        <taxon>Eukaryota</taxon>
        <taxon>Fungi</taxon>
        <taxon>Dikarya</taxon>
        <taxon>Ascomycota</taxon>
        <taxon>Pezizomycotina</taxon>
        <taxon>Sordariomycetes</taxon>
        <taxon>Hypocreomycetidae</taxon>
        <taxon>Glomerellales</taxon>
        <taxon>Plectosphaerellaceae</taxon>
        <taxon>Plectosphaerella</taxon>
    </lineage>
</organism>
<gene>
    <name evidence="4" type="ORF">B0T11DRAFT_310622</name>
</gene>
<protein>
    <submittedName>
        <fullName evidence="4">C6 transcription factor</fullName>
    </submittedName>
</protein>
<feature type="compositionally biased region" description="Polar residues" evidence="2">
    <location>
        <begin position="66"/>
        <end position="75"/>
    </location>
</feature>
<dbReference type="EMBL" id="JAGPXD010000003">
    <property type="protein sequence ID" value="KAH7361563.1"/>
    <property type="molecule type" value="Genomic_DNA"/>
</dbReference>
<dbReference type="SMART" id="SM00066">
    <property type="entry name" value="GAL4"/>
    <property type="match status" value="1"/>
</dbReference>
<dbReference type="InterPro" id="IPR036864">
    <property type="entry name" value="Zn2-C6_fun-type_DNA-bd_sf"/>
</dbReference>
<dbReference type="Proteomes" id="UP000813385">
    <property type="component" value="Unassembled WGS sequence"/>
</dbReference>
<dbReference type="OrthoDB" id="2262349at2759"/>
<evidence type="ECO:0000256" key="2">
    <source>
        <dbReference type="SAM" id="MobiDB-lite"/>
    </source>
</evidence>
<feature type="region of interest" description="Disordered" evidence="2">
    <location>
        <begin position="697"/>
        <end position="720"/>
    </location>
</feature>
<dbReference type="CDD" id="cd12148">
    <property type="entry name" value="fungal_TF_MHR"/>
    <property type="match status" value="1"/>
</dbReference>
<dbReference type="GO" id="GO:0009074">
    <property type="term" value="P:aromatic amino acid family catabolic process"/>
    <property type="evidence" value="ECO:0007669"/>
    <property type="project" value="TreeGrafter"/>
</dbReference>
<sequence>MSSKEPARYQTVKRGYVACDSCRSRKVRCILEGEPPCVKCDREHRVCKFDRRPKTTKHRDPPRWASRSTAGTSESEPAHPQEDATEPRPRSRQQTDIPPMEPSPRGAFLYPGHTPSATSDSWRGQTGQTPQTPNTSLSDKVVSAIVTGSHDALDVLSDAAGFRHHPTVSASLHSPRLLTGAAGLATVVPLEGQLKHHSGIGFRIETLSEPSEETLDLWDKSRFVRQGFFTGQEAVSYVDLFFKHIAPLSPESMLCCTILLISSRFFMLPGAGGASRSHFIHGRMWHYTEFLIKRIMFGQEKLSTAKTRIVGTVESLILISEWHPRALHFPPESEGWDGLLVSTEFERSERTRKNNEEPSVRWLFDVFEPAKRANRMSWMLLGTATNLAHELGIFSLDRSPGHEEPSDGERQRRYRALRLLYTHVTQAAIRLGYQSIFPENIVIEASRPQADASGVTDSYRAWNAYMNAWIELTRLSRLASSMFFVSTSQLQRQLMNDNYLDLLDNFSMSLSMWQRNFLDTCQDVSSGLTSTLLIDFHHLKALSGSIAIQAVVQRASNLAPEGHQRGALATFLTSREERFLREVITDSSMVLKLATMSDFKSQLPLAPARTRISVISASVFLLKAISVGANNTDTPAALDILEQSTRTLKTFPPDDMDFAMRYASLIDKFTDIFRAGLLQGYSAGSGVEAGQGVGGADTGFEGGMGPPPVHGGMSTTSYGAHGGDDVAMDLELSSGLQSDFWRNMSFDSSIAPFGTGPDQLSQGLHVDSLDFLWNLPEMG</sequence>
<reference evidence="4" key="1">
    <citation type="journal article" date="2021" name="Nat. Commun.">
        <title>Genetic determinants of endophytism in the Arabidopsis root mycobiome.</title>
        <authorList>
            <person name="Mesny F."/>
            <person name="Miyauchi S."/>
            <person name="Thiergart T."/>
            <person name="Pickel B."/>
            <person name="Atanasova L."/>
            <person name="Karlsson M."/>
            <person name="Huettel B."/>
            <person name="Barry K.W."/>
            <person name="Haridas S."/>
            <person name="Chen C."/>
            <person name="Bauer D."/>
            <person name="Andreopoulos W."/>
            <person name="Pangilinan J."/>
            <person name="LaButti K."/>
            <person name="Riley R."/>
            <person name="Lipzen A."/>
            <person name="Clum A."/>
            <person name="Drula E."/>
            <person name="Henrissat B."/>
            <person name="Kohler A."/>
            <person name="Grigoriev I.V."/>
            <person name="Martin F.M."/>
            <person name="Hacquard S."/>
        </authorList>
    </citation>
    <scope>NUCLEOTIDE SEQUENCE</scope>
    <source>
        <strain evidence="4">MPI-CAGE-AT-0016</strain>
    </source>
</reference>
<keyword evidence="1" id="KW-0539">Nucleus</keyword>